<dbReference type="Proteomes" id="UP000243499">
    <property type="component" value="Chromosome 1"/>
</dbReference>
<feature type="region of interest" description="Disordered" evidence="1">
    <location>
        <begin position="1"/>
        <end position="54"/>
    </location>
</feature>
<dbReference type="AlphaFoldDB" id="A0A2T8KXH9"/>
<organism evidence="2">
    <name type="scientific">Panicum hallii</name>
    <dbReference type="NCBI Taxonomy" id="206008"/>
    <lineage>
        <taxon>Eukaryota</taxon>
        <taxon>Viridiplantae</taxon>
        <taxon>Streptophyta</taxon>
        <taxon>Embryophyta</taxon>
        <taxon>Tracheophyta</taxon>
        <taxon>Spermatophyta</taxon>
        <taxon>Magnoliopsida</taxon>
        <taxon>Liliopsida</taxon>
        <taxon>Poales</taxon>
        <taxon>Poaceae</taxon>
        <taxon>PACMAD clade</taxon>
        <taxon>Panicoideae</taxon>
        <taxon>Panicodae</taxon>
        <taxon>Paniceae</taxon>
        <taxon>Panicinae</taxon>
        <taxon>Panicum</taxon>
        <taxon>Panicum sect. Panicum</taxon>
    </lineage>
</organism>
<gene>
    <name evidence="2" type="ORF">PAHAL_1G371900</name>
</gene>
<dbReference type="Gramene" id="PVH66865">
    <property type="protein sequence ID" value="PVH66865"/>
    <property type="gene ID" value="PAHAL_1G371900"/>
</dbReference>
<evidence type="ECO:0000313" key="2">
    <source>
        <dbReference type="EMBL" id="PVH66865.1"/>
    </source>
</evidence>
<name>A0A2T8KXH9_9POAL</name>
<accession>A0A2T8KXH9</accession>
<dbReference type="EMBL" id="CM008046">
    <property type="protein sequence ID" value="PVH66865.1"/>
    <property type="molecule type" value="Genomic_DNA"/>
</dbReference>
<proteinExistence type="predicted"/>
<reference evidence="2" key="1">
    <citation type="submission" date="2018-04" db="EMBL/GenBank/DDBJ databases">
        <title>WGS assembly of Panicum hallii.</title>
        <authorList>
            <person name="Lovell J."/>
            <person name="Jenkins J."/>
            <person name="Lowry D."/>
            <person name="Mamidi S."/>
            <person name="Sreedasyam A."/>
            <person name="Weng X."/>
            <person name="Barry K."/>
            <person name="Bonette J."/>
            <person name="Campitelli B."/>
            <person name="Daum C."/>
            <person name="Gordon S."/>
            <person name="Gould B."/>
            <person name="Lipzen A."/>
            <person name="Macqueen A."/>
            <person name="Palacio-Mejia J."/>
            <person name="Plott C."/>
            <person name="Shakirov E."/>
            <person name="Shu S."/>
            <person name="Yoshinaga Y."/>
            <person name="Zane M."/>
            <person name="Rokhsar D."/>
            <person name="Grimwood J."/>
            <person name="Schmutz J."/>
            <person name="Juenger T."/>
        </authorList>
    </citation>
    <scope>NUCLEOTIDE SEQUENCE [LARGE SCALE GENOMIC DNA]</scope>
    <source>
        <strain evidence="2">FIL2</strain>
    </source>
</reference>
<evidence type="ECO:0000256" key="1">
    <source>
        <dbReference type="SAM" id="MobiDB-lite"/>
    </source>
</evidence>
<sequence length="135" mass="14978">MRNKRASSRIIRANLHRKASREPAAPEPPWRVGPRFWPGGAHQPTSARRGGKSGPPYTWSALFRWLPAGRDPDRAAAGAGRPWRASDALRDPWEVGILVGPRAIRPLLFSPAPKQTPRIIPSENSERLMVIGTPR</sequence>
<protein>
    <submittedName>
        <fullName evidence="2">Uncharacterized protein</fullName>
    </submittedName>
</protein>